<feature type="transmembrane region" description="Helical" evidence="13">
    <location>
        <begin position="76"/>
        <end position="95"/>
    </location>
</feature>
<dbReference type="PANTHER" id="PTHR42985:SF47">
    <property type="entry name" value="INTEGRAL MEMBRANE TRANSPORT PROTEIN"/>
    <property type="match status" value="1"/>
</dbReference>
<evidence type="ECO:0000256" key="9">
    <source>
        <dbReference type="ARBA" id="ARBA00023136"/>
    </source>
</evidence>
<feature type="transmembrane region" description="Helical" evidence="13">
    <location>
        <begin position="269"/>
        <end position="295"/>
    </location>
</feature>
<comment type="similarity">
    <text evidence="2 11">Belongs to the sodium:solute symporter (SSF) (TC 2.A.21) family.</text>
</comment>
<evidence type="ECO:0000256" key="3">
    <source>
        <dbReference type="ARBA" id="ARBA00022448"/>
    </source>
</evidence>
<dbReference type="InterPro" id="IPR051163">
    <property type="entry name" value="Sodium:Solute_Symporter_SSF"/>
</dbReference>
<evidence type="ECO:0000256" key="11">
    <source>
        <dbReference type="RuleBase" id="RU362091"/>
    </source>
</evidence>
<keyword evidence="15" id="KW-1185">Reference proteome</keyword>
<dbReference type="PROSITE" id="PS50283">
    <property type="entry name" value="NA_SOLUT_SYMP_3"/>
    <property type="match status" value="1"/>
</dbReference>
<keyword evidence="3" id="KW-0813">Transport</keyword>
<evidence type="ECO:0000313" key="14">
    <source>
        <dbReference type="EMBL" id="TWT87227.1"/>
    </source>
</evidence>
<dbReference type="InterPro" id="IPR038377">
    <property type="entry name" value="Na/Glc_symporter_sf"/>
</dbReference>
<evidence type="ECO:0000256" key="1">
    <source>
        <dbReference type="ARBA" id="ARBA00004651"/>
    </source>
</evidence>
<dbReference type="EMBL" id="SJPQ01000003">
    <property type="protein sequence ID" value="TWT87227.1"/>
    <property type="molecule type" value="Genomic_DNA"/>
</dbReference>
<feature type="transmembrane region" description="Helical" evidence="13">
    <location>
        <begin position="433"/>
        <end position="450"/>
    </location>
</feature>
<dbReference type="AlphaFoldDB" id="A0A5C5ZJL3"/>
<dbReference type="Gene3D" id="1.20.1730.10">
    <property type="entry name" value="Sodium/glucose cotransporter"/>
    <property type="match status" value="1"/>
</dbReference>
<feature type="transmembrane region" description="Helical" evidence="13">
    <location>
        <begin position="7"/>
        <end position="26"/>
    </location>
</feature>
<evidence type="ECO:0000256" key="4">
    <source>
        <dbReference type="ARBA" id="ARBA00022475"/>
    </source>
</evidence>
<keyword evidence="5 13" id="KW-0812">Transmembrane</keyword>
<dbReference type="NCBIfam" id="TIGR00813">
    <property type="entry name" value="sss"/>
    <property type="match status" value="1"/>
</dbReference>
<evidence type="ECO:0000256" key="7">
    <source>
        <dbReference type="ARBA" id="ARBA00023053"/>
    </source>
</evidence>
<feature type="transmembrane region" description="Helical" evidence="13">
    <location>
        <begin position="456"/>
        <end position="478"/>
    </location>
</feature>
<keyword evidence="9 13" id="KW-0472">Membrane</keyword>
<feature type="region of interest" description="Disordered" evidence="12">
    <location>
        <begin position="485"/>
        <end position="513"/>
    </location>
</feature>
<evidence type="ECO:0000256" key="8">
    <source>
        <dbReference type="ARBA" id="ARBA00023065"/>
    </source>
</evidence>
<feature type="compositionally biased region" description="Basic and acidic residues" evidence="12">
    <location>
        <begin position="504"/>
        <end position="513"/>
    </location>
</feature>
<dbReference type="OrthoDB" id="9810181at2"/>
<dbReference type="InterPro" id="IPR001734">
    <property type="entry name" value="Na/solute_symporter"/>
</dbReference>
<organism evidence="14 15">
    <name type="scientific">Pseudobythopirellula maris</name>
    <dbReference type="NCBI Taxonomy" id="2527991"/>
    <lineage>
        <taxon>Bacteria</taxon>
        <taxon>Pseudomonadati</taxon>
        <taxon>Planctomycetota</taxon>
        <taxon>Planctomycetia</taxon>
        <taxon>Pirellulales</taxon>
        <taxon>Lacipirellulaceae</taxon>
        <taxon>Pseudobythopirellula</taxon>
    </lineage>
</organism>
<feature type="transmembrane region" description="Helical" evidence="13">
    <location>
        <begin position="228"/>
        <end position="248"/>
    </location>
</feature>
<proteinExistence type="inferred from homology"/>
<feature type="transmembrane region" description="Helical" evidence="13">
    <location>
        <begin position="41"/>
        <end position="64"/>
    </location>
</feature>
<keyword evidence="8" id="KW-0406">Ion transport</keyword>
<evidence type="ECO:0000313" key="15">
    <source>
        <dbReference type="Proteomes" id="UP000315440"/>
    </source>
</evidence>
<keyword evidence="4" id="KW-1003">Cell membrane</keyword>
<keyword evidence="7" id="KW-0915">Sodium</keyword>
<feature type="transmembrane region" description="Helical" evidence="13">
    <location>
        <begin position="151"/>
        <end position="170"/>
    </location>
</feature>
<dbReference type="PANTHER" id="PTHR42985">
    <property type="entry name" value="SODIUM-COUPLED MONOCARBOXYLATE TRANSPORTER"/>
    <property type="match status" value="1"/>
</dbReference>
<evidence type="ECO:0000256" key="10">
    <source>
        <dbReference type="ARBA" id="ARBA00023201"/>
    </source>
</evidence>
<evidence type="ECO:0000256" key="12">
    <source>
        <dbReference type="SAM" id="MobiDB-lite"/>
    </source>
</evidence>
<feature type="transmembrane region" description="Helical" evidence="13">
    <location>
        <begin position="405"/>
        <end position="426"/>
    </location>
</feature>
<name>A0A5C5ZJL3_9BACT</name>
<dbReference type="GO" id="GO:0006814">
    <property type="term" value="P:sodium ion transport"/>
    <property type="evidence" value="ECO:0007669"/>
    <property type="project" value="UniProtKB-KW"/>
</dbReference>
<feature type="transmembrane region" description="Helical" evidence="13">
    <location>
        <begin position="182"/>
        <end position="202"/>
    </location>
</feature>
<dbReference type="Proteomes" id="UP000315440">
    <property type="component" value="Unassembled WGS sequence"/>
</dbReference>
<reference evidence="14 15" key="1">
    <citation type="submission" date="2019-02" db="EMBL/GenBank/DDBJ databases">
        <title>Deep-cultivation of Planctomycetes and their phenomic and genomic characterization uncovers novel biology.</title>
        <authorList>
            <person name="Wiegand S."/>
            <person name="Jogler M."/>
            <person name="Boedeker C."/>
            <person name="Pinto D."/>
            <person name="Vollmers J."/>
            <person name="Rivas-Marin E."/>
            <person name="Kohn T."/>
            <person name="Peeters S.H."/>
            <person name="Heuer A."/>
            <person name="Rast P."/>
            <person name="Oberbeckmann S."/>
            <person name="Bunk B."/>
            <person name="Jeske O."/>
            <person name="Meyerdierks A."/>
            <person name="Storesund J.E."/>
            <person name="Kallscheuer N."/>
            <person name="Luecker S."/>
            <person name="Lage O.M."/>
            <person name="Pohl T."/>
            <person name="Merkel B.J."/>
            <person name="Hornburger P."/>
            <person name="Mueller R.-W."/>
            <person name="Bruemmer F."/>
            <person name="Labrenz M."/>
            <person name="Spormann A.M."/>
            <person name="Op Den Camp H."/>
            <person name="Overmann J."/>
            <person name="Amann R."/>
            <person name="Jetten M.S.M."/>
            <person name="Mascher T."/>
            <person name="Medema M.H."/>
            <person name="Devos D.P."/>
            <person name="Kaster A.-K."/>
            <person name="Ovreas L."/>
            <person name="Rohde M."/>
            <person name="Galperin M.Y."/>
            <person name="Jogler C."/>
        </authorList>
    </citation>
    <scope>NUCLEOTIDE SEQUENCE [LARGE SCALE GENOMIC DNA]</scope>
    <source>
        <strain evidence="14 15">Mal64</strain>
    </source>
</reference>
<comment type="caution">
    <text evidence="14">The sequence shown here is derived from an EMBL/GenBank/DDBJ whole genome shotgun (WGS) entry which is preliminary data.</text>
</comment>
<evidence type="ECO:0000256" key="2">
    <source>
        <dbReference type="ARBA" id="ARBA00006434"/>
    </source>
</evidence>
<feature type="transmembrane region" description="Helical" evidence="13">
    <location>
        <begin position="375"/>
        <end position="393"/>
    </location>
</feature>
<keyword evidence="6 13" id="KW-1133">Transmembrane helix</keyword>
<dbReference type="Pfam" id="PF00474">
    <property type="entry name" value="SSF"/>
    <property type="match status" value="1"/>
</dbReference>
<evidence type="ECO:0000256" key="6">
    <source>
        <dbReference type="ARBA" id="ARBA00022989"/>
    </source>
</evidence>
<feature type="compositionally biased region" description="Low complexity" evidence="12">
    <location>
        <begin position="485"/>
        <end position="501"/>
    </location>
</feature>
<dbReference type="GO" id="GO:0015293">
    <property type="term" value="F:symporter activity"/>
    <property type="evidence" value="ECO:0007669"/>
    <property type="project" value="TreeGrafter"/>
</dbReference>
<evidence type="ECO:0000256" key="5">
    <source>
        <dbReference type="ARBA" id="ARBA00022692"/>
    </source>
</evidence>
<keyword evidence="10" id="KW-0739">Sodium transport</keyword>
<gene>
    <name evidence="14" type="primary">sglT_5</name>
    <name evidence="14" type="ORF">Mal64_27650</name>
</gene>
<evidence type="ECO:0000256" key="13">
    <source>
        <dbReference type="SAM" id="Phobius"/>
    </source>
</evidence>
<protein>
    <submittedName>
        <fullName evidence="14">Sodium/glucose cotransporter</fullName>
    </submittedName>
</protein>
<feature type="transmembrane region" description="Helical" evidence="13">
    <location>
        <begin position="329"/>
        <end position="354"/>
    </location>
</feature>
<sequence length="513" mass="53711" precursor="true">MLSGTDAVVLLAYLGAAVAIGLFFGSKDATTESFFLGKREISWFALLLSIVATETSTVTFLSLPGQSFAEGGDFRFLQLTLGYIIGRLVVAAVLLPEYFGGEFFTAHEVLHKRFGSGVQVAAATVFLIFRNGADGLRLFLTALVLEAALDVNFFVCVAGIAVATAVYSAVGGVSSVVWNDCIQFVVYITGAVIALMLLVGRLPDGWATLSQFAADNDKLRLFDLTPTLRGSGITLWSGLIGGAFLSLASHGADHMMVQRYLCAGSRRNATLALALSGPLVAMQFAFFLAMGVALACFYSTVPTEHAAGTGDRVFINFLVHEMPSGLRGLVLAAVIAAAMSTLSSSLNASAGAFVKDLLGRFPSGRSEAATVVASRVATFVFAAVQAAVAMAAYRWAQGTSVIETVLAIAGFSTGLLLGLYALGLVWRRASDKAGLVALAIGFGVCLLVVTQTEINWTWYTLIGSATTFFTGAAVLLIAPPAGETESVETAPAEAAPAQAPEVMPPHDEEQHDA</sequence>
<accession>A0A5C5ZJL3</accession>
<comment type="subcellular location">
    <subcellularLocation>
        <location evidence="1">Cell membrane</location>
        <topology evidence="1">Multi-pass membrane protein</topology>
    </subcellularLocation>
</comment>
<dbReference type="GO" id="GO:0005886">
    <property type="term" value="C:plasma membrane"/>
    <property type="evidence" value="ECO:0007669"/>
    <property type="project" value="UniProtKB-SubCell"/>
</dbReference>
<dbReference type="RefSeq" id="WP_146401188.1">
    <property type="nucleotide sequence ID" value="NZ_SJPQ01000003.1"/>
</dbReference>